<sequence length="160" mass="18317">MERLNEMEDDSIFNMSQSMDFSFPPTLPVACSAEPSELYRTVLRHSHYPPILQRGSWTLAVPFKEQHHHQTPSESIGNNYSPAAKHLRISKLQYRRSFRKEATSPASISSQENHKSKILQTPISRPSSPQEQLNIIQEQEEKMRAIQNEPTDTDLEGSLS</sequence>
<dbReference type="EMBL" id="CAJRST010005557">
    <property type="protein sequence ID" value="CAG5890773.1"/>
    <property type="molecule type" value="Genomic_DNA"/>
</dbReference>
<gene>
    <name evidence="2" type="ORF">MMEN_LOCUS6291</name>
</gene>
<dbReference type="AlphaFoldDB" id="A0A8S4ALD4"/>
<keyword evidence="3" id="KW-1185">Reference proteome</keyword>
<accession>A0A8S4ALD4</accession>
<feature type="region of interest" description="Disordered" evidence="1">
    <location>
        <begin position="98"/>
        <end position="160"/>
    </location>
</feature>
<dbReference type="Proteomes" id="UP000677803">
    <property type="component" value="Unassembled WGS sequence"/>
</dbReference>
<feature type="compositionally biased region" description="Polar residues" evidence="1">
    <location>
        <begin position="118"/>
        <end position="129"/>
    </location>
</feature>
<protein>
    <submittedName>
        <fullName evidence="2">(Atlantic silverside) hypothetical protein</fullName>
    </submittedName>
</protein>
<feature type="compositionally biased region" description="Acidic residues" evidence="1">
    <location>
        <begin position="151"/>
        <end position="160"/>
    </location>
</feature>
<name>A0A8S4ALD4_9TELE</name>
<feature type="region of interest" description="Disordered" evidence="1">
    <location>
        <begin position="63"/>
        <end position="82"/>
    </location>
</feature>
<proteinExistence type="predicted"/>
<feature type="compositionally biased region" description="Polar residues" evidence="1">
    <location>
        <begin position="72"/>
        <end position="81"/>
    </location>
</feature>
<reference evidence="2" key="1">
    <citation type="submission" date="2021-05" db="EMBL/GenBank/DDBJ databases">
        <authorList>
            <person name="Tigano A."/>
        </authorList>
    </citation>
    <scope>NUCLEOTIDE SEQUENCE</scope>
</reference>
<organism evidence="2 3">
    <name type="scientific">Menidia menidia</name>
    <name type="common">Atlantic silverside</name>
    <dbReference type="NCBI Taxonomy" id="238744"/>
    <lineage>
        <taxon>Eukaryota</taxon>
        <taxon>Metazoa</taxon>
        <taxon>Chordata</taxon>
        <taxon>Craniata</taxon>
        <taxon>Vertebrata</taxon>
        <taxon>Euteleostomi</taxon>
        <taxon>Actinopterygii</taxon>
        <taxon>Neopterygii</taxon>
        <taxon>Teleostei</taxon>
        <taxon>Neoteleostei</taxon>
        <taxon>Acanthomorphata</taxon>
        <taxon>Ovalentaria</taxon>
        <taxon>Atherinomorphae</taxon>
        <taxon>Atheriniformes</taxon>
        <taxon>Atherinopsidae</taxon>
        <taxon>Menidiinae</taxon>
        <taxon>Menidia</taxon>
    </lineage>
</organism>
<evidence type="ECO:0000256" key="1">
    <source>
        <dbReference type="SAM" id="MobiDB-lite"/>
    </source>
</evidence>
<evidence type="ECO:0000313" key="3">
    <source>
        <dbReference type="Proteomes" id="UP000677803"/>
    </source>
</evidence>
<evidence type="ECO:0000313" key="2">
    <source>
        <dbReference type="EMBL" id="CAG5890773.1"/>
    </source>
</evidence>
<dbReference type="OrthoDB" id="5593012at2759"/>
<comment type="caution">
    <text evidence="2">The sequence shown here is derived from an EMBL/GenBank/DDBJ whole genome shotgun (WGS) entry which is preliminary data.</text>
</comment>